<keyword evidence="3" id="KW-0378">Hydrolase</keyword>
<dbReference type="GO" id="GO:0006508">
    <property type="term" value="P:proteolysis"/>
    <property type="evidence" value="ECO:0007669"/>
    <property type="project" value="UniProtKB-KW"/>
</dbReference>
<dbReference type="EMBL" id="HG994365">
    <property type="protein sequence ID" value="CAF2070827.1"/>
    <property type="molecule type" value="Genomic_DNA"/>
</dbReference>
<dbReference type="SMR" id="A0A078JIY8"/>
<evidence type="ECO:0000256" key="1">
    <source>
        <dbReference type="ARBA" id="ARBA00005234"/>
    </source>
</evidence>
<dbReference type="Proteomes" id="UP000028999">
    <property type="component" value="Unassembled WGS sequence"/>
</dbReference>
<organism evidence="6 7">
    <name type="scientific">Brassica napus</name>
    <name type="common">Rape</name>
    <dbReference type="NCBI Taxonomy" id="3708"/>
    <lineage>
        <taxon>Eukaryota</taxon>
        <taxon>Viridiplantae</taxon>
        <taxon>Streptophyta</taxon>
        <taxon>Embryophyta</taxon>
        <taxon>Tracheophyta</taxon>
        <taxon>Spermatophyta</taxon>
        <taxon>Magnoliopsida</taxon>
        <taxon>eudicotyledons</taxon>
        <taxon>Gunneridae</taxon>
        <taxon>Pentapetalae</taxon>
        <taxon>rosids</taxon>
        <taxon>malvids</taxon>
        <taxon>Brassicales</taxon>
        <taxon>Brassicaceae</taxon>
        <taxon>Brassiceae</taxon>
        <taxon>Brassica</taxon>
    </lineage>
</organism>
<keyword evidence="2" id="KW-0645">Protease</keyword>
<evidence type="ECO:0000313" key="7">
    <source>
        <dbReference type="Proteomes" id="UP000028999"/>
    </source>
</evidence>
<dbReference type="InterPro" id="IPR038765">
    <property type="entry name" value="Papain-like_cys_pep_sf"/>
</dbReference>
<gene>
    <name evidence="6" type="primary">BnaC01g41380D</name>
    <name evidence="5" type="ORF">DARMORV10_C01P17430.1</name>
    <name evidence="6" type="ORF">GSBRNA2T00048143001</name>
</gene>
<accession>A0A078JIY8</accession>
<evidence type="ECO:0000259" key="4">
    <source>
        <dbReference type="Pfam" id="PF02902"/>
    </source>
</evidence>
<dbReference type="PaxDb" id="3708-A0A078JIY8"/>
<proteinExistence type="inferred from homology"/>
<dbReference type="AlphaFoldDB" id="A0A078JIY8"/>
<evidence type="ECO:0000256" key="3">
    <source>
        <dbReference type="ARBA" id="ARBA00022801"/>
    </source>
</evidence>
<dbReference type="Pfam" id="PF02902">
    <property type="entry name" value="Peptidase_C48"/>
    <property type="match status" value="1"/>
</dbReference>
<reference evidence="5" key="3">
    <citation type="submission" date="2021-01" db="EMBL/GenBank/DDBJ databases">
        <authorList>
            <consortium name="Genoscope - CEA"/>
            <person name="William W."/>
        </authorList>
    </citation>
    <scope>NUCLEOTIDE SEQUENCE</scope>
</reference>
<reference evidence="6 7" key="1">
    <citation type="journal article" date="2014" name="Science">
        <title>Plant genetics. Early allopolyploid evolution in the post-Neolithic Brassica napus oilseed genome.</title>
        <authorList>
            <person name="Chalhoub B."/>
            <person name="Denoeud F."/>
            <person name="Liu S."/>
            <person name="Parkin I.A."/>
            <person name="Tang H."/>
            <person name="Wang X."/>
            <person name="Chiquet J."/>
            <person name="Belcram H."/>
            <person name="Tong C."/>
            <person name="Samans B."/>
            <person name="Correa M."/>
            <person name="Da Silva C."/>
            <person name="Just J."/>
            <person name="Falentin C."/>
            <person name="Koh C.S."/>
            <person name="Le Clainche I."/>
            <person name="Bernard M."/>
            <person name="Bento P."/>
            <person name="Noel B."/>
            <person name="Labadie K."/>
            <person name="Alberti A."/>
            <person name="Charles M."/>
            <person name="Arnaud D."/>
            <person name="Guo H."/>
            <person name="Daviaud C."/>
            <person name="Alamery S."/>
            <person name="Jabbari K."/>
            <person name="Zhao M."/>
            <person name="Edger P.P."/>
            <person name="Chelaifa H."/>
            <person name="Tack D."/>
            <person name="Lassalle G."/>
            <person name="Mestiri I."/>
            <person name="Schnel N."/>
            <person name="Le Paslier M.C."/>
            <person name="Fan G."/>
            <person name="Renault V."/>
            <person name="Bayer P.E."/>
            <person name="Golicz A.A."/>
            <person name="Manoli S."/>
            <person name="Lee T.H."/>
            <person name="Thi V.H."/>
            <person name="Chalabi S."/>
            <person name="Hu Q."/>
            <person name="Fan C."/>
            <person name="Tollenaere R."/>
            <person name="Lu Y."/>
            <person name="Battail C."/>
            <person name="Shen J."/>
            <person name="Sidebottom C.H."/>
            <person name="Wang X."/>
            <person name="Canaguier A."/>
            <person name="Chauveau A."/>
            <person name="Berard A."/>
            <person name="Deniot G."/>
            <person name="Guan M."/>
            <person name="Liu Z."/>
            <person name="Sun F."/>
            <person name="Lim Y.P."/>
            <person name="Lyons E."/>
            <person name="Town C.D."/>
            <person name="Bancroft I."/>
            <person name="Wang X."/>
            <person name="Meng J."/>
            <person name="Ma J."/>
            <person name="Pires J.C."/>
            <person name="King G.J."/>
            <person name="Brunel D."/>
            <person name="Delourme R."/>
            <person name="Renard M."/>
            <person name="Aury J.M."/>
            <person name="Adams K.L."/>
            <person name="Batley J."/>
            <person name="Snowdon R.J."/>
            <person name="Tost J."/>
            <person name="Edwards D."/>
            <person name="Zhou Y."/>
            <person name="Hua W."/>
            <person name="Sharpe A.G."/>
            <person name="Paterson A.H."/>
            <person name="Guan C."/>
            <person name="Wincker P."/>
        </authorList>
    </citation>
    <scope>NUCLEOTIDE SEQUENCE [LARGE SCALE GENOMIC DNA]</scope>
    <source>
        <strain evidence="7">cv. Darmor-bzh</strain>
    </source>
</reference>
<dbReference type="Gene3D" id="3.40.395.10">
    <property type="entry name" value="Adenoviral Proteinase, Chain A"/>
    <property type="match status" value="1"/>
</dbReference>
<dbReference type="EMBL" id="LK034930">
    <property type="protein sequence ID" value="CDY65741.1"/>
    <property type="molecule type" value="Genomic_DNA"/>
</dbReference>
<name>A0A078JIY8_BRANA</name>
<reference evidence="6" key="2">
    <citation type="submission" date="2014-06" db="EMBL/GenBank/DDBJ databases">
        <authorList>
            <person name="Genoscope - CEA"/>
        </authorList>
    </citation>
    <scope>NUCLEOTIDE SEQUENCE</scope>
</reference>
<sequence>MRKYPHRLYEAQEDPQNENPGDCGVYSLMYIECLTLGRNFVGLNDQIITPLRLKLAANIYEEVIETAE</sequence>
<keyword evidence="7" id="KW-1185">Reference proteome</keyword>
<evidence type="ECO:0000313" key="6">
    <source>
        <dbReference type="EMBL" id="CDY65741.1"/>
    </source>
</evidence>
<comment type="similarity">
    <text evidence="1">Belongs to the peptidase C48 family.</text>
</comment>
<dbReference type="Gramene" id="CDY65741">
    <property type="protein sequence ID" value="CDY65741"/>
    <property type="gene ID" value="GSBRNA2T00048143001"/>
</dbReference>
<feature type="domain" description="Ubiquitin-like protease family profile" evidence="4">
    <location>
        <begin position="9"/>
        <end position="64"/>
    </location>
</feature>
<evidence type="ECO:0000313" key="5">
    <source>
        <dbReference type="EMBL" id="CAF2070827.1"/>
    </source>
</evidence>
<dbReference type="GO" id="GO:0008234">
    <property type="term" value="F:cysteine-type peptidase activity"/>
    <property type="evidence" value="ECO:0007669"/>
    <property type="project" value="InterPro"/>
</dbReference>
<protein>
    <submittedName>
        <fullName evidence="5">(rape) hypothetical protein</fullName>
    </submittedName>
    <submittedName>
        <fullName evidence="6">BnaC01g41380D protein</fullName>
    </submittedName>
</protein>
<dbReference type="Proteomes" id="UP001295469">
    <property type="component" value="Chromosome C01"/>
</dbReference>
<dbReference type="InterPro" id="IPR003653">
    <property type="entry name" value="Peptidase_C48_C"/>
</dbReference>
<dbReference type="OMA" id="LMYIECL"/>
<evidence type="ECO:0000256" key="2">
    <source>
        <dbReference type="ARBA" id="ARBA00022670"/>
    </source>
</evidence>
<dbReference type="SUPFAM" id="SSF54001">
    <property type="entry name" value="Cysteine proteinases"/>
    <property type="match status" value="1"/>
</dbReference>